<dbReference type="SUPFAM" id="SSF48726">
    <property type="entry name" value="Immunoglobulin"/>
    <property type="match status" value="7"/>
</dbReference>
<evidence type="ECO:0000256" key="1">
    <source>
        <dbReference type="ARBA" id="ARBA00004167"/>
    </source>
</evidence>
<dbReference type="InterPro" id="IPR051170">
    <property type="entry name" value="Neural/epithelial_adhesion"/>
</dbReference>
<feature type="domain" description="Ig-like" evidence="13">
    <location>
        <begin position="543"/>
        <end position="631"/>
    </location>
</feature>
<evidence type="ECO:0000256" key="8">
    <source>
        <dbReference type="ARBA" id="ARBA00022989"/>
    </source>
</evidence>
<evidence type="ECO:0000313" key="14">
    <source>
        <dbReference type="EMBL" id="VDK83743.1"/>
    </source>
</evidence>
<organism evidence="14 15">
    <name type="scientific">Litomosoides sigmodontis</name>
    <name type="common">Filarial nematode worm</name>
    <dbReference type="NCBI Taxonomy" id="42156"/>
    <lineage>
        <taxon>Eukaryota</taxon>
        <taxon>Metazoa</taxon>
        <taxon>Ecdysozoa</taxon>
        <taxon>Nematoda</taxon>
        <taxon>Chromadorea</taxon>
        <taxon>Rhabditida</taxon>
        <taxon>Spirurina</taxon>
        <taxon>Spiruromorpha</taxon>
        <taxon>Filarioidea</taxon>
        <taxon>Onchocercidae</taxon>
        <taxon>Litomosoides</taxon>
    </lineage>
</organism>
<dbReference type="SMART" id="SM00408">
    <property type="entry name" value="IGc2"/>
    <property type="match status" value="8"/>
</dbReference>
<dbReference type="PROSITE" id="PS50835">
    <property type="entry name" value="IG_LIKE"/>
    <property type="match status" value="7"/>
</dbReference>
<keyword evidence="3" id="KW-0964">Secreted</keyword>
<evidence type="ECO:0000256" key="9">
    <source>
        <dbReference type="ARBA" id="ARBA00023136"/>
    </source>
</evidence>
<evidence type="ECO:0000256" key="12">
    <source>
        <dbReference type="ARBA" id="ARBA00023319"/>
    </source>
</evidence>
<feature type="domain" description="Ig-like" evidence="13">
    <location>
        <begin position="995"/>
        <end position="1078"/>
    </location>
</feature>
<keyword evidence="9" id="KW-0472">Membrane</keyword>
<dbReference type="InterPro" id="IPR003599">
    <property type="entry name" value="Ig_sub"/>
</dbReference>
<feature type="domain" description="Ig-like" evidence="13">
    <location>
        <begin position="449"/>
        <end position="538"/>
    </location>
</feature>
<evidence type="ECO:0000313" key="15">
    <source>
        <dbReference type="Proteomes" id="UP000277928"/>
    </source>
</evidence>
<dbReference type="OMA" id="PSYLAIE"/>
<dbReference type="STRING" id="42156.A0A3P6TKL1"/>
<keyword evidence="11" id="KW-0325">Glycoprotein</keyword>
<feature type="domain" description="Ig-like" evidence="13">
    <location>
        <begin position="812"/>
        <end position="899"/>
    </location>
</feature>
<dbReference type="Pfam" id="PF25106">
    <property type="entry name" value="VWA_4"/>
    <property type="match status" value="1"/>
</dbReference>
<sequence>MSDKGATASTSSLTFVFDVTGSMNDDLIQVQDGAKKILDTVLKQRAKLIHNYVYVPFHDPRVGPVFSTTDPRTFQRHLNSVHVVGGGDCPEMSLSGIQLALKASLPASFIYVFTDARAKDYHLEDQIINLIQERQSSLGECGCMLKVVFVMTGDCNNRTHPGFRCYERIAAVSFGQVFHLEKTDINKVHIMYEIRKHNGTFLCEIPVDRLLSELTVSLSGDRDDGSYLDISLINPKGVRMDRTQLSNESESGSIDLNNVKLIRIKSPIPGIWKIRTSSRLKHTLRVLGDGAIDFKYGFAVKLIDQMELSHPRPVAHQSTYLMVNVKGLGAPGVVREISLIDYYGKVLFAKLATMHAQNPYLYYVGPFVPPQGLFFVRVKGEDDQSYKFQRIAPTAISAVQTSGPRYSDTSVWNFEIITPQDRGEYQCVVVGVAGNHTASTFLEIEEPSPEITFIRNESVARGNLAFLHCRTQTSNALIQWLNKDSVIENTTKTVRQVFEVLYANGTLMISDVSMQDAGTYRCRAQTARGRAEAVMYLRVVEIPKVHVTPHQLYFVRGQSFNVSCSVDGDMPTEPKWYFKGHRIIPDYQKYYITYKYDLIVQQTTEADVGVYECRASNAAGSQADTTMAQMSTSPKIRVIRDRQMIGRGDRVTLECIVVRGNPKPQIAWFRGGREISSSKYITIDENKLIIQGVQDSDAGSYTCTAQNLAGRDSGIINLDVGSMPTIIPTPEIVRVNIERTVALQCRAIGYPLPKITWRRNGVPVEKLTARIKILPDGNVQTDDQDRYTCTAENTFGRQDKATVLLVTGLVSPILGHVSPEEKLEEDGEVRLSCIPVLGTPKPTLKWYKDGKPLHSSTSVTVKSGGSILLLHKGRPQHEGQYTCVATNAAGNASLNVNVEFIKKPYIKQNDALQHTTTTGEKLEIPCYTTGKPQPKVIWTINGKPISSDGQEYEILPDNTLRILQASSSHSGKYTCTATNVAGEAKITTDVIVHGPPVIKRGQLSYSLIQGNPITLPCEVRSDSAPTIIWYLDGKQFNDGHIAEDGSLTIESVEEKHRGQFKCVASNNIGKDEKTITLTVHTAPTIEGSHQ</sequence>
<feature type="domain" description="Ig-like" evidence="13">
    <location>
        <begin position="904"/>
        <end position="987"/>
    </location>
</feature>
<evidence type="ECO:0000256" key="5">
    <source>
        <dbReference type="ARBA" id="ARBA00022729"/>
    </source>
</evidence>
<dbReference type="GO" id="GO:0016020">
    <property type="term" value="C:membrane"/>
    <property type="evidence" value="ECO:0007669"/>
    <property type="project" value="UniProtKB-SubCell"/>
</dbReference>
<dbReference type="CDD" id="cd00096">
    <property type="entry name" value="Ig"/>
    <property type="match status" value="4"/>
</dbReference>
<dbReference type="Pfam" id="PF23560">
    <property type="entry name" value="GBD_Hemicentin"/>
    <property type="match status" value="1"/>
</dbReference>
<protein>
    <recommendedName>
        <fullName evidence="13">Ig-like domain-containing protein</fullName>
    </recommendedName>
</protein>
<name>A0A3P6TKL1_LITSI</name>
<feature type="domain" description="Ig-like" evidence="13">
    <location>
        <begin position="724"/>
        <end position="807"/>
    </location>
</feature>
<dbReference type="FunFam" id="2.60.40.10:FF:000032">
    <property type="entry name" value="palladin isoform X1"/>
    <property type="match status" value="2"/>
</dbReference>
<keyword evidence="4" id="KW-0812">Transmembrane</keyword>
<reference evidence="14 15" key="1">
    <citation type="submission" date="2018-08" db="EMBL/GenBank/DDBJ databases">
        <authorList>
            <person name="Laetsch R D."/>
            <person name="Stevens L."/>
            <person name="Kumar S."/>
            <person name="Blaxter L. M."/>
        </authorList>
    </citation>
    <scope>NUCLEOTIDE SEQUENCE [LARGE SCALE GENOMIC DNA]</scope>
</reference>
<evidence type="ECO:0000256" key="6">
    <source>
        <dbReference type="ARBA" id="ARBA00022737"/>
    </source>
</evidence>
<dbReference type="SUPFAM" id="SSF53300">
    <property type="entry name" value="vWA-like"/>
    <property type="match status" value="1"/>
</dbReference>
<feature type="domain" description="Ig-like" evidence="13">
    <location>
        <begin position="634"/>
        <end position="721"/>
    </location>
</feature>
<dbReference type="OrthoDB" id="5985519at2759"/>
<keyword evidence="12" id="KW-0393">Immunoglobulin domain</keyword>
<evidence type="ECO:0000256" key="10">
    <source>
        <dbReference type="ARBA" id="ARBA00023157"/>
    </source>
</evidence>
<dbReference type="Gene3D" id="2.60.40.10">
    <property type="entry name" value="Immunoglobulins"/>
    <property type="match status" value="7"/>
</dbReference>
<keyword evidence="15" id="KW-1185">Reference proteome</keyword>
<dbReference type="Pfam" id="PF07679">
    <property type="entry name" value="I-set"/>
    <property type="match status" value="6"/>
</dbReference>
<keyword evidence="6" id="KW-0677">Repeat</keyword>
<gene>
    <name evidence="14" type="ORF">NLS_LOCUS6338</name>
</gene>
<dbReference type="InterPro" id="IPR013098">
    <property type="entry name" value="Ig_I-set"/>
</dbReference>
<dbReference type="PANTHER" id="PTHR12231">
    <property type="entry name" value="CTX-RELATED TYPE I TRANSMEMBRANE PROTEIN"/>
    <property type="match status" value="1"/>
</dbReference>
<evidence type="ECO:0000256" key="4">
    <source>
        <dbReference type="ARBA" id="ARBA00022692"/>
    </source>
</evidence>
<keyword evidence="10" id="KW-1015">Disulfide bond</keyword>
<evidence type="ECO:0000256" key="11">
    <source>
        <dbReference type="ARBA" id="ARBA00023180"/>
    </source>
</evidence>
<feature type="non-terminal residue" evidence="14">
    <location>
        <position position="1090"/>
    </location>
</feature>
<evidence type="ECO:0000259" key="13">
    <source>
        <dbReference type="PROSITE" id="PS50835"/>
    </source>
</evidence>
<dbReference type="InterPro" id="IPR003598">
    <property type="entry name" value="Ig_sub2"/>
</dbReference>
<dbReference type="Proteomes" id="UP000277928">
    <property type="component" value="Unassembled WGS sequence"/>
</dbReference>
<keyword evidence="8" id="KW-1133">Transmembrane helix</keyword>
<keyword evidence="7" id="KW-0130">Cell adhesion</keyword>
<dbReference type="PANTHER" id="PTHR12231:SF253">
    <property type="entry name" value="DPR-INTERACTING PROTEIN ETA, ISOFORM B-RELATED"/>
    <property type="match status" value="1"/>
</dbReference>
<dbReference type="FunFam" id="2.60.40.10:FF:000017">
    <property type="entry name" value="Down syndrome cell adhesion molecule b"/>
    <property type="match status" value="1"/>
</dbReference>
<dbReference type="SMART" id="SM00409">
    <property type="entry name" value="IG"/>
    <property type="match status" value="8"/>
</dbReference>
<proteinExistence type="predicted"/>
<dbReference type="InterPro" id="IPR036179">
    <property type="entry name" value="Ig-like_dom_sf"/>
</dbReference>
<dbReference type="InterPro" id="IPR013783">
    <property type="entry name" value="Ig-like_fold"/>
</dbReference>
<dbReference type="InterPro" id="IPR056475">
    <property type="entry name" value="GBD_Hemicentin/VWA7"/>
</dbReference>
<accession>A0A3P6TKL1</accession>
<comment type="subcellular location">
    <subcellularLocation>
        <location evidence="1">Membrane</location>
        <topology evidence="1">Single-pass membrane protein</topology>
    </subcellularLocation>
    <subcellularLocation>
        <location evidence="2">Secreted</location>
    </subcellularLocation>
</comment>
<dbReference type="EMBL" id="UYRX01000551">
    <property type="protein sequence ID" value="VDK83743.1"/>
    <property type="molecule type" value="Genomic_DNA"/>
</dbReference>
<dbReference type="InterPro" id="IPR056861">
    <property type="entry name" value="HMCN1-like_VWA"/>
</dbReference>
<dbReference type="GO" id="GO:0007155">
    <property type="term" value="P:cell adhesion"/>
    <property type="evidence" value="ECO:0007669"/>
    <property type="project" value="UniProtKB-KW"/>
</dbReference>
<dbReference type="InterPro" id="IPR007110">
    <property type="entry name" value="Ig-like_dom"/>
</dbReference>
<dbReference type="InterPro" id="IPR036465">
    <property type="entry name" value="vWFA_dom_sf"/>
</dbReference>
<evidence type="ECO:0000256" key="7">
    <source>
        <dbReference type="ARBA" id="ARBA00022889"/>
    </source>
</evidence>
<dbReference type="Pfam" id="PF13927">
    <property type="entry name" value="Ig_3"/>
    <property type="match status" value="1"/>
</dbReference>
<evidence type="ECO:0000256" key="2">
    <source>
        <dbReference type="ARBA" id="ARBA00004613"/>
    </source>
</evidence>
<evidence type="ECO:0000256" key="3">
    <source>
        <dbReference type="ARBA" id="ARBA00022525"/>
    </source>
</evidence>
<keyword evidence="5" id="KW-0732">Signal</keyword>
<dbReference type="GO" id="GO:0005576">
    <property type="term" value="C:extracellular region"/>
    <property type="evidence" value="ECO:0007669"/>
    <property type="project" value="UniProtKB-SubCell"/>
</dbReference>
<dbReference type="Gene3D" id="3.40.50.410">
    <property type="entry name" value="von Willebrand factor, type A domain"/>
    <property type="match status" value="1"/>
</dbReference>
<dbReference type="AlphaFoldDB" id="A0A3P6TKL1"/>